<dbReference type="Proteomes" id="UP000188268">
    <property type="component" value="Unassembled WGS sequence"/>
</dbReference>
<gene>
    <name evidence="2" type="ORF">CCACVL1_10114</name>
</gene>
<comment type="caution">
    <text evidence="2">The sequence shown here is derived from an EMBL/GenBank/DDBJ whole genome shotgun (WGS) entry which is preliminary data.</text>
</comment>
<sequence>MRDSSVLSKSSTSSSQQGTGDEVELLLHPTTYL</sequence>
<name>A0A1R3ISJ8_COCAP</name>
<reference evidence="2 3" key="1">
    <citation type="submission" date="2013-09" db="EMBL/GenBank/DDBJ databases">
        <title>Corchorus capsularis genome sequencing.</title>
        <authorList>
            <person name="Alam M."/>
            <person name="Haque M.S."/>
            <person name="Islam M.S."/>
            <person name="Emdad E.M."/>
            <person name="Islam M.M."/>
            <person name="Ahmed B."/>
            <person name="Halim A."/>
            <person name="Hossen Q.M.M."/>
            <person name="Hossain M.Z."/>
            <person name="Ahmed R."/>
            <person name="Khan M.M."/>
            <person name="Islam R."/>
            <person name="Rashid M.M."/>
            <person name="Khan S.A."/>
            <person name="Rahman M.S."/>
            <person name="Alam M."/>
        </authorList>
    </citation>
    <scope>NUCLEOTIDE SEQUENCE [LARGE SCALE GENOMIC DNA]</scope>
    <source>
        <strain evidence="3">cv. CVL-1</strain>
        <tissue evidence="2">Whole seedling</tissue>
    </source>
</reference>
<dbReference type="AlphaFoldDB" id="A0A1R3ISJ8"/>
<feature type="region of interest" description="Disordered" evidence="1">
    <location>
        <begin position="1"/>
        <end position="33"/>
    </location>
</feature>
<keyword evidence="3" id="KW-1185">Reference proteome</keyword>
<organism evidence="2 3">
    <name type="scientific">Corchorus capsularis</name>
    <name type="common">Jute</name>
    <dbReference type="NCBI Taxonomy" id="210143"/>
    <lineage>
        <taxon>Eukaryota</taxon>
        <taxon>Viridiplantae</taxon>
        <taxon>Streptophyta</taxon>
        <taxon>Embryophyta</taxon>
        <taxon>Tracheophyta</taxon>
        <taxon>Spermatophyta</taxon>
        <taxon>Magnoliopsida</taxon>
        <taxon>eudicotyledons</taxon>
        <taxon>Gunneridae</taxon>
        <taxon>Pentapetalae</taxon>
        <taxon>rosids</taxon>
        <taxon>malvids</taxon>
        <taxon>Malvales</taxon>
        <taxon>Malvaceae</taxon>
        <taxon>Grewioideae</taxon>
        <taxon>Apeibeae</taxon>
        <taxon>Corchorus</taxon>
    </lineage>
</organism>
<proteinExistence type="predicted"/>
<dbReference type="Gramene" id="OMO85544">
    <property type="protein sequence ID" value="OMO85544"/>
    <property type="gene ID" value="CCACVL1_10114"/>
</dbReference>
<evidence type="ECO:0000256" key="1">
    <source>
        <dbReference type="SAM" id="MobiDB-lite"/>
    </source>
</evidence>
<evidence type="ECO:0000313" key="3">
    <source>
        <dbReference type="Proteomes" id="UP000188268"/>
    </source>
</evidence>
<accession>A0A1R3ISJ8</accession>
<protein>
    <submittedName>
        <fullName evidence="2">Uncharacterized protein</fullName>
    </submittedName>
</protein>
<feature type="compositionally biased region" description="Low complexity" evidence="1">
    <location>
        <begin position="1"/>
        <end position="15"/>
    </location>
</feature>
<dbReference type="EMBL" id="AWWV01009585">
    <property type="protein sequence ID" value="OMO85544.1"/>
    <property type="molecule type" value="Genomic_DNA"/>
</dbReference>
<evidence type="ECO:0000313" key="2">
    <source>
        <dbReference type="EMBL" id="OMO85544.1"/>
    </source>
</evidence>